<keyword evidence="2" id="KW-1185">Reference proteome</keyword>
<dbReference type="AlphaFoldDB" id="A0A0X1KTJ4"/>
<sequence length="53" mass="6060">MCHSGIKIGLILPKRDAIDYLVQKLKGFGELVPSDIASWFHDQIEHKGFNTEY</sequence>
<name>A0A0X1KTJ4_9THEM</name>
<accession>A0A0X1KTJ4</accession>
<evidence type="ECO:0000313" key="2">
    <source>
        <dbReference type="Proteomes" id="UP000077469"/>
    </source>
</evidence>
<dbReference type="KEGG" id="phy:AJ81_01135"/>
<proteinExistence type="predicted"/>
<dbReference type="RefSeq" id="WP_154655773.1">
    <property type="nucleotide sequence ID" value="NC_022795.1"/>
</dbReference>
<gene>
    <name evidence="1" type="ORF">AJ81_01135</name>
</gene>
<organism evidence="1 2">
    <name type="scientific">Pseudothermotoga hypogea DSM 11164 = NBRC 106472</name>
    <dbReference type="NCBI Taxonomy" id="1123384"/>
    <lineage>
        <taxon>Bacteria</taxon>
        <taxon>Thermotogati</taxon>
        <taxon>Thermotogota</taxon>
        <taxon>Thermotogae</taxon>
        <taxon>Thermotogales</taxon>
        <taxon>Thermotogaceae</taxon>
        <taxon>Pseudothermotoga</taxon>
    </lineage>
</organism>
<reference evidence="1 2" key="1">
    <citation type="submission" date="2014-01" db="EMBL/GenBank/DDBJ databases">
        <title>Genome sequencing of Thermotog hypogea.</title>
        <authorList>
            <person name="Zhang X."/>
            <person name="Alvare G."/>
            <person name="Fristensky B."/>
            <person name="Chen L."/>
            <person name="Suen T."/>
            <person name="Chen Q."/>
            <person name="Ma K."/>
        </authorList>
    </citation>
    <scope>NUCLEOTIDE SEQUENCE [LARGE SCALE GENOMIC DNA]</scope>
    <source>
        <strain evidence="1 2">DSM 11164</strain>
    </source>
</reference>
<dbReference type="STRING" id="1123384.AJ81_01135"/>
<dbReference type="Proteomes" id="UP000077469">
    <property type="component" value="Chromosome"/>
</dbReference>
<dbReference type="PATRIC" id="fig|1123384.7.peg.226"/>
<dbReference type="PaxDb" id="1123384-AJ81_01135"/>
<evidence type="ECO:0000313" key="1">
    <source>
        <dbReference type="EMBL" id="AJC74628.1"/>
    </source>
</evidence>
<protein>
    <submittedName>
        <fullName evidence="1">Uncharacterized protein</fullName>
    </submittedName>
</protein>
<dbReference type="EMBL" id="CP007141">
    <property type="protein sequence ID" value="AJC74628.1"/>
    <property type="molecule type" value="Genomic_DNA"/>
</dbReference>